<sequence>ARAKVMGYLQVGGFGHHPPGHMLINAQRVLQALATVLDLLEGSGAVTGRRVLAGGERAGIVPGARLFLASMVEQDLARRVAMLRRKLLDAKSCGKLGGRGQGERQARPEEAGAEAAEPTRPRRAASRAAVAAGAVGAAV</sequence>
<feature type="non-terminal residue" evidence="2">
    <location>
        <position position="139"/>
    </location>
</feature>
<reference evidence="2" key="1">
    <citation type="submission" date="2023-10" db="EMBL/GenBank/DDBJ databases">
        <authorList>
            <person name="Chen Y."/>
            <person name="Shah S."/>
            <person name="Dougan E. K."/>
            <person name="Thang M."/>
            <person name="Chan C."/>
        </authorList>
    </citation>
    <scope>NUCLEOTIDE SEQUENCE [LARGE SCALE GENOMIC DNA]</scope>
</reference>
<evidence type="ECO:0000313" key="2">
    <source>
        <dbReference type="EMBL" id="CAK0799421.1"/>
    </source>
</evidence>
<feature type="region of interest" description="Disordered" evidence="1">
    <location>
        <begin position="93"/>
        <end position="127"/>
    </location>
</feature>
<feature type="non-terminal residue" evidence="2">
    <location>
        <position position="1"/>
    </location>
</feature>
<dbReference type="Proteomes" id="UP001189429">
    <property type="component" value="Unassembled WGS sequence"/>
</dbReference>
<comment type="caution">
    <text evidence="2">The sequence shown here is derived from an EMBL/GenBank/DDBJ whole genome shotgun (WGS) entry which is preliminary data.</text>
</comment>
<feature type="compositionally biased region" description="Basic and acidic residues" evidence="1">
    <location>
        <begin position="101"/>
        <end position="110"/>
    </location>
</feature>
<keyword evidence="3" id="KW-1185">Reference proteome</keyword>
<protein>
    <submittedName>
        <fullName evidence="2">Uncharacterized protein</fullName>
    </submittedName>
</protein>
<evidence type="ECO:0000256" key="1">
    <source>
        <dbReference type="SAM" id="MobiDB-lite"/>
    </source>
</evidence>
<gene>
    <name evidence="2" type="ORF">PCOR1329_LOCUS7875</name>
</gene>
<proteinExistence type="predicted"/>
<name>A0ABN9Q1B9_9DINO</name>
<accession>A0ABN9Q1B9</accession>
<dbReference type="EMBL" id="CAUYUJ010002147">
    <property type="protein sequence ID" value="CAK0799421.1"/>
    <property type="molecule type" value="Genomic_DNA"/>
</dbReference>
<evidence type="ECO:0000313" key="3">
    <source>
        <dbReference type="Proteomes" id="UP001189429"/>
    </source>
</evidence>
<organism evidence="2 3">
    <name type="scientific">Prorocentrum cordatum</name>
    <dbReference type="NCBI Taxonomy" id="2364126"/>
    <lineage>
        <taxon>Eukaryota</taxon>
        <taxon>Sar</taxon>
        <taxon>Alveolata</taxon>
        <taxon>Dinophyceae</taxon>
        <taxon>Prorocentrales</taxon>
        <taxon>Prorocentraceae</taxon>
        <taxon>Prorocentrum</taxon>
    </lineage>
</organism>